<organism evidence="1 2">
    <name type="scientific">Streptosporangium brasiliense</name>
    <dbReference type="NCBI Taxonomy" id="47480"/>
    <lineage>
        <taxon>Bacteria</taxon>
        <taxon>Bacillati</taxon>
        <taxon>Actinomycetota</taxon>
        <taxon>Actinomycetes</taxon>
        <taxon>Streptosporangiales</taxon>
        <taxon>Streptosporangiaceae</taxon>
        <taxon>Streptosporangium</taxon>
    </lineage>
</organism>
<dbReference type="Proteomes" id="UP001230426">
    <property type="component" value="Unassembled WGS sequence"/>
</dbReference>
<name>A0ABT9R0K0_9ACTN</name>
<dbReference type="EMBL" id="JAUSRB010000001">
    <property type="protein sequence ID" value="MDP9862372.1"/>
    <property type="molecule type" value="Genomic_DNA"/>
</dbReference>
<evidence type="ECO:0008006" key="3">
    <source>
        <dbReference type="Google" id="ProtNLM"/>
    </source>
</evidence>
<sequence length="43" mass="4705">MMRSGPLKRSEGWTEDADFRSGLDLLLDGIEALIARRASQQGG</sequence>
<gene>
    <name evidence="1" type="ORF">J2S55_001631</name>
</gene>
<evidence type="ECO:0000313" key="2">
    <source>
        <dbReference type="Proteomes" id="UP001230426"/>
    </source>
</evidence>
<comment type="caution">
    <text evidence="1">The sequence shown here is derived from an EMBL/GenBank/DDBJ whole genome shotgun (WGS) entry which is preliminary data.</text>
</comment>
<proteinExistence type="predicted"/>
<reference evidence="1 2" key="1">
    <citation type="submission" date="2023-07" db="EMBL/GenBank/DDBJ databases">
        <title>Sequencing the genomes of 1000 actinobacteria strains.</title>
        <authorList>
            <person name="Klenk H.-P."/>
        </authorList>
    </citation>
    <scope>NUCLEOTIDE SEQUENCE [LARGE SCALE GENOMIC DNA]</scope>
    <source>
        <strain evidence="1 2">DSM 44109</strain>
    </source>
</reference>
<dbReference type="Gene3D" id="1.10.357.10">
    <property type="entry name" value="Tetracycline Repressor, domain 2"/>
    <property type="match status" value="1"/>
</dbReference>
<accession>A0ABT9R0K0</accession>
<dbReference type="RefSeq" id="WP_306858421.1">
    <property type="nucleotide sequence ID" value="NZ_JAUSRB010000001.1"/>
</dbReference>
<keyword evidence="2" id="KW-1185">Reference proteome</keyword>
<evidence type="ECO:0000313" key="1">
    <source>
        <dbReference type="EMBL" id="MDP9862372.1"/>
    </source>
</evidence>
<protein>
    <recommendedName>
        <fullName evidence="3">Tetracycline repressor TetR C-terminal domain-containing protein</fullName>
    </recommendedName>
</protein>